<dbReference type="Proteomes" id="UP001597483">
    <property type="component" value="Unassembled WGS sequence"/>
</dbReference>
<dbReference type="InterPro" id="IPR027395">
    <property type="entry name" value="WH_DNA-bd_dom"/>
</dbReference>
<keyword evidence="3" id="KW-1185">Reference proteome</keyword>
<feature type="domain" description="Winged helix DNA-binding" evidence="1">
    <location>
        <begin position="16"/>
        <end position="94"/>
    </location>
</feature>
<evidence type="ECO:0000259" key="1">
    <source>
        <dbReference type="Pfam" id="PF13601"/>
    </source>
</evidence>
<comment type="caution">
    <text evidence="2">The sequence shown here is derived from an EMBL/GenBank/DDBJ whole genome shotgun (WGS) entry which is preliminary data.</text>
</comment>
<dbReference type="InterPro" id="IPR036388">
    <property type="entry name" value="WH-like_DNA-bd_sf"/>
</dbReference>
<reference evidence="3" key="1">
    <citation type="journal article" date="2019" name="Int. J. Syst. Evol. Microbiol.">
        <title>The Global Catalogue of Microorganisms (GCM) 10K type strain sequencing project: providing services to taxonomists for standard genome sequencing and annotation.</title>
        <authorList>
            <consortium name="The Broad Institute Genomics Platform"/>
            <consortium name="The Broad Institute Genome Sequencing Center for Infectious Disease"/>
            <person name="Wu L."/>
            <person name="Ma J."/>
        </authorList>
    </citation>
    <scope>NUCLEOTIDE SEQUENCE [LARGE SCALE GENOMIC DNA]</scope>
    <source>
        <strain evidence="3">CGMCC 4.7641</strain>
    </source>
</reference>
<organism evidence="2 3">
    <name type="scientific">Amycolatopsis silviterrae</name>
    <dbReference type="NCBI Taxonomy" id="1656914"/>
    <lineage>
        <taxon>Bacteria</taxon>
        <taxon>Bacillati</taxon>
        <taxon>Actinomycetota</taxon>
        <taxon>Actinomycetes</taxon>
        <taxon>Pseudonocardiales</taxon>
        <taxon>Pseudonocardiaceae</taxon>
        <taxon>Amycolatopsis</taxon>
    </lineage>
</organism>
<dbReference type="PANTHER" id="PTHR37318">
    <property type="entry name" value="BSL7504 PROTEIN"/>
    <property type="match status" value="1"/>
</dbReference>
<dbReference type="InterPro" id="IPR036390">
    <property type="entry name" value="WH_DNA-bd_sf"/>
</dbReference>
<dbReference type="RefSeq" id="WP_378299537.1">
    <property type="nucleotide sequence ID" value="NZ_JBHUKS010000002.1"/>
</dbReference>
<proteinExistence type="predicted"/>
<dbReference type="SUPFAM" id="SSF46785">
    <property type="entry name" value="Winged helix' DNA-binding domain"/>
    <property type="match status" value="1"/>
</dbReference>
<evidence type="ECO:0000313" key="2">
    <source>
        <dbReference type="EMBL" id="MFD2465996.1"/>
    </source>
</evidence>
<sequence length="96" mass="10472">MNHPRLALDSVIHSPIRFSITAALAAVDEADFKSVRDAVEISDSVLSKQISTLEAAGYVAVRKVFVGKRPRTYLSLTPSGRKAWDAHVRALRQIAG</sequence>
<protein>
    <submittedName>
        <fullName evidence="2">Winged helix-turn-helix domain-containing protein</fullName>
    </submittedName>
</protein>
<dbReference type="EMBL" id="JBHUKS010000002">
    <property type="protein sequence ID" value="MFD2465996.1"/>
    <property type="molecule type" value="Genomic_DNA"/>
</dbReference>
<evidence type="ECO:0000313" key="3">
    <source>
        <dbReference type="Proteomes" id="UP001597483"/>
    </source>
</evidence>
<accession>A0ABW5GYP4</accession>
<dbReference type="Pfam" id="PF13601">
    <property type="entry name" value="HTH_34"/>
    <property type="match status" value="1"/>
</dbReference>
<name>A0ABW5GYP4_9PSEU</name>
<gene>
    <name evidence="2" type="ORF">ACFSVL_01250</name>
</gene>
<dbReference type="PANTHER" id="PTHR37318:SF1">
    <property type="entry name" value="BSL7504 PROTEIN"/>
    <property type="match status" value="1"/>
</dbReference>
<dbReference type="Gene3D" id="1.10.10.10">
    <property type="entry name" value="Winged helix-like DNA-binding domain superfamily/Winged helix DNA-binding domain"/>
    <property type="match status" value="1"/>
</dbReference>